<keyword evidence="3 7" id="KW-0812">Transmembrane</keyword>
<comment type="caution">
    <text evidence="8">The sequence shown here is derived from an EMBL/GenBank/DDBJ whole genome shotgun (WGS) entry which is preliminary data.</text>
</comment>
<reference evidence="8 9" key="1">
    <citation type="submission" date="2019-02" db="EMBL/GenBank/DDBJ databases">
        <title>Sequencing the genomes of 1000 actinobacteria strains.</title>
        <authorList>
            <person name="Klenk H.-P."/>
        </authorList>
    </citation>
    <scope>NUCLEOTIDE SEQUENCE [LARGE SCALE GENOMIC DNA]</scope>
    <source>
        <strain evidence="8 9">DSM 45162</strain>
    </source>
</reference>
<feature type="transmembrane region" description="Helical" evidence="7">
    <location>
        <begin position="69"/>
        <end position="89"/>
    </location>
</feature>
<proteinExistence type="inferred from homology"/>
<evidence type="ECO:0000256" key="2">
    <source>
        <dbReference type="ARBA" id="ARBA00009773"/>
    </source>
</evidence>
<dbReference type="AlphaFoldDB" id="A0A4Q7ZHM6"/>
<evidence type="ECO:0000256" key="5">
    <source>
        <dbReference type="ARBA" id="ARBA00023136"/>
    </source>
</evidence>
<protein>
    <submittedName>
        <fullName evidence="8">Putative PurR-regulated permease PerM</fullName>
    </submittedName>
</protein>
<feature type="transmembrane region" description="Helical" evidence="7">
    <location>
        <begin position="125"/>
        <end position="146"/>
    </location>
</feature>
<dbReference type="Proteomes" id="UP000292564">
    <property type="component" value="Unassembled WGS sequence"/>
</dbReference>
<keyword evidence="9" id="KW-1185">Reference proteome</keyword>
<organism evidence="8 9">
    <name type="scientific">Krasilnikovia cinnamomea</name>
    <dbReference type="NCBI Taxonomy" id="349313"/>
    <lineage>
        <taxon>Bacteria</taxon>
        <taxon>Bacillati</taxon>
        <taxon>Actinomycetota</taxon>
        <taxon>Actinomycetes</taxon>
        <taxon>Micromonosporales</taxon>
        <taxon>Micromonosporaceae</taxon>
        <taxon>Krasilnikovia</taxon>
    </lineage>
</organism>
<evidence type="ECO:0000313" key="9">
    <source>
        <dbReference type="Proteomes" id="UP000292564"/>
    </source>
</evidence>
<dbReference type="GO" id="GO:0055085">
    <property type="term" value="P:transmembrane transport"/>
    <property type="evidence" value="ECO:0007669"/>
    <property type="project" value="TreeGrafter"/>
</dbReference>
<feature type="transmembrane region" description="Helical" evidence="7">
    <location>
        <begin position="312"/>
        <end position="340"/>
    </location>
</feature>
<keyword evidence="4 7" id="KW-1133">Transmembrane helix</keyword>
<dbReference type="EMBL" id="SHKY01000001">
    <property type="protein sequence ID" value="RZU49901.1"/>
    <property type="molecule type" value="Genomic_DNA"/>
</dbReference>
<dbReference type="RefSeq" id="WP_130508904.1">
    <property type="nucleotide sequence ID" value="NZ_SHKY01000001.1"/>
</dbReference>
<sequence>MTADEHPGPGDAKPEGAPPPPPAEPPADATPPAAAPAPPAPGLVLEGGGAKGWGRYGAPGPALNWRNPFLTGFLGGLGLVLAYACFVGLRNASSILVLIFIALFLAIGLNPAIMRLRSWGLPRGLAVAVLALTVVLLLCGGVLALIPPLVTQTGELVHNLPDYIENLQRNRTINDLVERYDIVNKLRTSLNAGTVGSAVGGVVGGAKLLFGTIFSTLTVLVLTIYFMAAFDRIKEAAFGLVPASRRDRVRLLTDEILTKVGAYMVGALAIAVLAGMSTFALALVIGLAYPFALAVAVAVLDLIPQIGATLGAIIVSLVGFAHSLTSGIVCIVFFVVYQQVENYLIYPNVMRRSVEVSDVAAVTAALLGVALFGVIGALIAIPLVAAVQLIIREVVNPSMEQR</sequence>
<feature type="region of interest" description="Disordered" evidence="6">
    <location>
        <begin position="1"/>
        <end position="41"/>
    </location>
</feature>
<evidence type="ECO:0000256" key="6">
    <source>
        <dbReference type="SAM" id="MobiDB-lite"/>
    </source>
</evidence>
<evidence type="ECO:0000256" key="4">
    <source>
        <dbReference type="ARBA" id="ARBA00022989"/>
    </source>
</evidence>
<gene>
    <name evidence="8" type="ORF">EV385_1658</name>
</gene>
<evidence type="ECO:0000256" key="1">
    <source>
        <dbReference type="ARBA" id="ARBA00004141"/>
    </source>
</evidence>
<name>A0A4Q7ZHM6_9ACTN</name>
<evidence type="ECO:0000313" key="8">
    <source>
        <dbReference type="EMBL" id="RZU49901.1"/>
    </source>
</evidence>
<dbReference type="GO" id="GO:0016020">
    <property type="term" value="C:membrane"/>
    <property type="evidence" value="ECO:0007669"/>
    <property type="project" value="UniProtKB-SubCell"/>
</dbReference>
<comment type="similarity">
    <text evidence="2">Belongs to the autoinducer-2 exporter (AI-2E) (TC 2.A.86) family.</text>
</comment>
<evidence type="ECO:0000256" key="3">
    <source>
        <dbReference type="ARBA" id="ARBA00022692"/>
    </source>
</evidence>
<dbReference type="InterPro" id="IPR002549">
    <property type="entry name" value="AI-2E-like"/>
</dbReference>
<comment type="subcellular location">
    <subcellularLocation>
        <location evidence="1">Membrane</location>
        <topology evidence="1">Multi-pass membrane protein</topology>
    </subcellularLocation>
</comment>
<dbReference type="PANTHER" id="PTHR21716">
    <property type="entry name" value="TRANSMEMBRANE PROTEIN"/>
    <property type="match status" value="1"/>
</dbReference>
<keyword evidence="5 7" id="KW-0472">Membrane</keyword>
<accession>A0A4Q7ZHM6</accession>
<feature type="compositionally biased region" description="Basic and acidic residues" evidence="6">
    <location>
        <begin position="1"/>
        <end position="14"/>
    </location>
</feature>
<feature type="transmembrane region" description="Helical" evidence="7">
    <location>
        <begin position="208"/>
        <end position="230"/>
    </location>
</feature>
<feature type="transmembrane region" description="Helical" evidence="7">
    <location>
        <begin position="95"/>
        <end position="113"/>
    </location>
</feature>
<dbReference type="OrthoDB" id="4016357at2"/>
<evidence type="ECO:0000256" key="7">
    <source>
        <dbReference type="SAM" id="Phobius"/>
    </source>
</evidence>
<dbReference type="Pfam" id="PF01594">
    <property type="entry name" value="AI-2E_transport"/>
    <property type="match status" value="1"/>
</dbReference>
<feature type="transmembrane region" description="Helical" evidence="7">
    <location>
        <begin position="360"/>
        <end position="391"/>
    </location>
</feature>
<dbReference type="PANTHER" id="PTHR21716:SF62">
    <property type="entry name" value="TRANSPORT PROTEIN YDBI-RELATED"/>
    <property type="match status" value="1"/>
</dbReference>
<feature type="compositionally biased region" description="Pro residues" evidence="6">
    <location>
        <begin position="16"/>
        <end position="41"/>
    </location>
</feature>